<protein>
    <submittedName>
        <fullName evidence="1">Uncharacterized protein</fullName>
    </submittedName>
</protein>
<accession>A0AAD6YY68</accession>
<keyword evidence="2" id="KW-1185">Reference proteome</keyword>
<evidence type="ECO:0000313" key="2">
    <source>
        <dbReference type="Proteomes" id="UP001218218"/>
    </source>
</evidence>
<evidence type="ECO:0000313" key="1">
    <source>
        <dbReference type="EMBL" id="KAJ7301243.1"/>
    </source>
</evidence>
<sequence>VVSTLRKYLADVDGVFARKLEMCLATFGHETQLEHSKSLVSTSITDCFTAAVN</sequence>
<dbReference type="AlphaFoldDB" id="A0AAD6YY68"/>
<dbReference type="EMBL" id="JARIHO010000140">
    <property type="protein sequence ID" value="KAJ7301243.1"/>
    <property type="molecule type" value="Genomic_DNA"/>
</dbReference>
<organism evidence="1 2">
    <name type="scientific">Mycena albidolilacea</name>
    <dbReference type="NCBI Taxonomy" id="1033008"/>
    <lineage>
        <taxon>Eukaryota</taxon>
        <taxon>Fungi</taxon>
        <taxon>Dikarya</taxon>
        <taxon>Basidiomycota</taxon>
        <taxon>Agaricomycotina</taxon>
        <taxon>Agaricomycetes</taxon>
        <taxon>Agaricomycetidae</taxon>
        <taxon>Agaricales</taxon>
        <taxon>Marasmiineae</taxon>
        <taxon>Mycenaceae</taxon>
        <taxon>Mycena</taxon>
    </lineage>
</organism>
<comment type="caution">
    <text evidence="1">The sequence shown here is derived from an EMBL/GenBank/DDBJ whole genome shotgun (WGS) entry which is preliminary data.</text>
</comment>
<reference evidence="1" key="1">
    <citation type="submission" date="2023-03" db="EMBL/GenBank/DDBJ databases">
        <title>Massive genome expansion in bonnet fungi (Mycena s.s.) driven by repeated elements and novel gene families across ecological guilds.</title>
        <authorList>
            <consortium name="Lawrence Berkeley National Laboratory"/>
            <person name="Harder C.B."/>
            <person name="Miyauchi S."/>
            <person name="Viragh M."/>
            <person name="Kuo A."/>
            <person name="Thoen E."/>
            <person name="Andreopoulos B."/>
            <person name="Lu D."/>
            <person name="Skrede I."/>
            <person name="Drula E."/>
            <person name="Henrissat B."/>
            <person name="Morin E."/>
            <person name="Kohler A."/>
            <person name="Barry K."/>
            <person name="LaButti K."/>
            <person name="Morin E."/>
            <person name="Salamov A."/>
            <person name="Lipzen A."/>
            <person name="Mereny Z."/>
            <person name="Hegedus B."/>
            <person name="Baldrian P."/>
            <person name="Stursova M."/>
            <person name="Weitz H."/>
            <person name="Taylor A."/>
            <person name="Grigoriev I.V."/>
            <person name="Nagy L.G."/>
            <person name="Martin F."/>
            <person name="Kauserud H."/>
        </authorList>
    </citation>
    <scope>NUCLEOTIDE SEQUENCE</scope>
    <source>
        <strain evidence="1">CBHHK002</strain>
    </source>
</reference>
<name>A0AAD6YY68_9AGAR</name>
<gene>
    <name evidence="1" type="ORF">DFH08DRAFT_724490</name>
</gene>
<proteinExistence type="predicted"/>
<feature type="non-terminal residue" evidence="1">
    <location>
        <position position="1"/>
    </location>
</feature>
<dbReference type="Proteomes" id="UP001218218">
    <property type="component" value="Unassembled WGS sequence"/>
</dbReference>